<feature type="transmembrane region" description="Helical" evidence="6">
    <location>
        <begin position="68"/>
        <end position="85"/>
    </location>
</feature>
<name>A0ABQ5QD48_9BACT</name>
<evidence type="ECO:0000256" key="2">
    <source>
        <dbReference type="ARBA" id="ARBA00022692"/>
    </source>
</evidence>
<keyword evidence="2 6" id="KW-0812">Transmembrane</keyword>
<accession>A0ABQ5QD48</accession>
<organism evidence="8 9">
    <name type="scientific">Geothrix limicola</name>
    <dbReference type="NCBI Taxonomy" id="2927978"/>
    <lineage>
        <taxon>Bacteria</taxon>
        <taxon>Pseudomonadati</taxon>
        <taxon>Acidobacteriota</taxon>
        <taxon>Holophagae</taxon>
        <taxon>Holophagales</taxon>
        <taxon>Holophagaceae</taxon>
        <taxon>Geothrix</taxon>
    </lineage>
</organism>
<keyword evidence="5 6" id="KW-0472">Membrane</keyword>
<feature type="domain" description="ResB-like" evidence="7">
    <location>
        <begin position="272"/>
        <end position="338"/>
    </location>
</feature>
<evidence type="ECO:0000256" key="1">
    <source>
        <dbReference type="ARBA" id="ARBA00004141"/>
    </source>
</evidence>
<protein>
    <recommendedName>
        <fullName evidence="7">ResB-like domain-containing protein</fullName>
    </recommendedName>
</protein>
<evidence type="ECO:0000313" key="9">
    <source>
        <dbReference type="Proteomes" id="UP001165069"/>
    </source>
</evidence>
<feature type="transmembrane region" description="Helical" evidence="6">
    <location>
        <begin position="97"/>
        <end position="119"/>
    </location>
</feature>
<keyword evidence="3" id="KW-0201">Cytochrome c-type biogenesis</keyword>
<reference evidence="8 9" key="1">
    <citation type="journal article" date="2023" name="Antonie Van Leeuwenhoek">
        <title>Mesoterricola silvestris gen. nov., sp. nov., Mesoterricola sediminis sp. nov., Geothrix oryzae sp. nov., Geothrix edaphica sp. nov., Geothrix rubra sp. nov., and Geothrix limicola sp. nov., six novel members of Acidobacteriota isolated from soils.</title>
        <authorList>
            <person name="Itoh H."/>
            <person name="Sugisawa Y."/>
            <person name="Mise K."/>
            <person name="Xu Z."/>
            <person name="Kuniyasu M."/>
            <person name="Ushijima N."/>
            <person name="Kawano K."/>
            <person name="Kobayashi E."/>
            <person name="Shiratori Y."/>
            <person name="Masuda Y."/>
            <person name="Senoo K."/>
        </authorList>
    </citation>
    <scope>NUCLEOTIDE SEQUENCE [LARGE SCALE GENOMIC DNA]</scope>
    <source>
        <strain evidence="8 9">Red804</strain>
    </source>
</reference>
<dbReference type="Proteomes" id="UP001165069">
    <property type="component" value="Unassembled WGS sequence"/>
</dbReference>
<dbReference type="Pfam" id="PF05140">
    <property type="entry name" value="ResB"/>
    <property type="match status" value="1"/>
</dbReference>
<evidence type="ECO:0000313" key="8">
    <source>
        <dbReference type="EMBL" id="GLH71984.1"/>
    </source>
</evidence>
<gene>
    <name evidence="8" type="ORF">GETHLI_04860</name>
</gene>
<dbReference type="EMBL" id="BSDE01000001">
    <property type="protein sequence ID" value="GLH71984.1"/>
    <property type="molecule type" value="Genomic_DNA"/>
</dbReference>
<dbReference type="RefSeq" id="WP_285569825.1">
    <property type="nucleotide sequence ID" value="NZ_BSDE01000001.1"/>
</dbReference>
<evidence type="ECO:0000256" key="3">
    <source>
        <dbReference type="ARBA" id="ARBA00022748"/>
    </source>
</evidence>
<keyword evidence="9" id="KW-1185">Reference proteome</keyword>
<comment type="subcellular location">
    <subcellularLocation>
        <location evidence="1">Membrane</location>
        <topology evidence="1">Multi-pass membrane protein</topology>
    </subcellularLocation>
</comment>
<evidence type="ECO:0000259" key="7">
    <source>
        <dbReference type="Pfam" id="PF05140"/>
    </source>
</evidence>
<dbReference type="PANTHER" id="PTHR31566">
    <property type="entry name" value="CYTOCHROME C BIOGENESIS PROTEIN CCS1, CHLOROPLASTIC"/>
    <property type="match status" value="1"/>
</dbReference>
<evidence type="ECO:0000256" key="4">
    <source>
        <dbReference type="ARBA" id="ARBA00022989"/>
    </source>
</evidence>
<dbReference type="InterPro" id="IPR023494">
    <property type="entry name" value="Cyt_c_bgen_Ccs1/CcsB/ResB"/>
</dbReference>
<keyword evidence="4 6" id="KW-1133">Transmembrane helix</keyword>
<dbReference type="InterPro" id="IPR007816">
    <property type="entry name" value="ResB-like_domain"/>
</dbReference>
<feature type="transmembrane region" description="Helical" evidence="6">
    <location>
        <begin position="351"/>
        <end position="373"/>
    </location>
</feature>
<comment type="caution">
    <text evidence="8">The sequence shown here is derived from an EMBL/GenBank/DDBJ whole genome shotgun (WGS) entry which is preliminary data.</text>
</comment>
<evidence type="ECO:0000256" key="5">
    <source>
        <dbReference type="ARBA" id="ARBA00023136"/>
    </source>
</evidence>
<evidence type="ECO:0000256" key="6">
    <source>
        <dbReference type="SAM" id="Phobius"/>
    </source>
</evidence>
<sequence length="386" mass="42350">MIKTIASRIGAFFKSFQLTIVLLVLLMCLVVLCTLAQVEMGTQGAVNAYMRSFVVMKHFSALPFPLPVFPGGALVGLFLTLNLIAKTLDIKLSWQKAGMWLVHAGLVILFAGEFVAGMMQVDTNMSIEVGQTVNYVSSYKNTELAIIDVTDPTWDEVYSVPDTLLAKGGPIAIPGTPITLNVKQFFPNAELSNLPPGAPPSMATAGVGPGVAIVEKPLVSADNEMNQASAFVEPMAGGRSYGTWLVSVALGAPQSFIHEGHNYVLTMRLRRQYLPYAFTLKQFKHDVYPGTDIPKNFSSLVQVVNPSRQESREVLIYMNQPLRYEGKTFYQASFGKNDTLSILSVVENPGWLLPYVSCVLVSLGLLVHFAIVLRRSLKRRQDKKEG</sequence>
<proteinExistence type="predicted"/>